<dbReference type="Proteomes" id="UP000799092">
    <property type="component" value="Unassembled WGS sequence"/>
</dbReference>
<dbReference type="AlphaFoldDB" id="A0A6A8DJK9"/>
<dbReference type="RefSeq" id="WP_153737566.1">
    <property type="nucleotide sequence ID" value="NZ_WJNG01000013.1"/>
</dbReference>
<accession>A0A6A8DJK9</accession>
<sequence>MVRTGYKDAGAVKKILIENQKQIVEEMNSESYQVYTLLHEQLHKGSIETNGLFKFVYRSFYNLDNPSVTDEFEQRYFELLEKERLNTDRPNITEITHQLYQVKNRNGNPSMQFPFVMNMLHIKNPYFPNFESNVVDLFSFSTSYHLQGFNKKMKRSIEQYRHLHETYQQLLVDQEIIGIINQLDQKFNDRSFKKLPAIKKIDMIVNQAATILS</sequence>
<comment type="caution">
    <text evidence="1">The sequence shown here is derived from an EMBL/GenBank/DDBJ whole genome shotgun (WGS) entry which is preliminary data.</text>
</comment>
<reference evidence="1" key="1">
    <citation type="submission" date="2019-11" db="EMBL/GenBank/DDBJ databases">
        <authorList>
            <person name="Li J."/>
        </authorList>
    </citation>
    <scope>NUCLEOTIDE SEQUENCE</scope>
    <source>
        <strain evidence="1">B6B</strain>
    </source>
</reference>
<keyword evidence="2" id="KW-1185">Reference proteome</keyword>
<proteinExistence type="predicted"/>
<evidence type="ECO:0000313" key="1">
    <source>
        <dbReference type="EMBL" id="MRH43941.1"/>
    </source>
</evidence>
<protein>
    <submittedName>
        <fullName evidence="1">Uncharacterized protein</fullName>
    </submittedName>
</protein>
<evidence type="ECO:0000313" key="2">
    <source>
        <dbReference type="Proteomes" id="UP000799092"/>
    </source>
</evidence>
<gene>
    <name evidence="1" type="ORF">GH741_14960</name>
</gene>
<dbReference type="EMBL" id="WJNG01000013">
    <property type="protein sequence ID" value="MRH43941.1"/>
    <property type="molecule type" value="Genomic_DNA"/>
</dbReference>
<name>A0A6A8DJK9_9BACI</name>
<organism evidence="1 2">
    <name type="scientific">Aquibacillus halophilus</name>
    <dbReference type="NCBI Taxonomy" id="930132"/>
    <lineage>
        <taxon>Bacteria</taxon>
        <taxon>Bacillati</taxon>
        <taxon>Bacillota</taxon>
        <taxon>Bacilli</taxon>
        <taxon>Bacillales</taxon>
        <taxon>Bacillaceae</taxon>
        <taxon>Aquibacillus</taxon>
    </lineage>
</organism>
<dbReference type="OrthoDB" id="893450at2"/>